<name>A0ABN6QIR9_9BACT</name>
<dbReference type="Proteomes" id="UP001062263">
    <property type="component" value="Chromosome"/>
</dbReference>
<dbReference type="InterPro" id="IPR002110">
    <property type="entry name" value="Ankyrin_rpt"/>
</dbReference>
<feature type="region of interest" description="Disordered" evidence="2">
    <location>
        <begin position="52"/>
        <end position="76"/>
    </location>
</feature>
<evidence type="ECO:0000256" key="1">
    <source>
        <dbReference type="PROSITE-ProRule" id="PRU00023"/>
    </source>
</evidence>
<dbReference type="PROSITE" id="PS50297">
    <property type="entry name" value="ANK_REP_REGION"/>
    <property type="match status" value="2"/>
</dbReference>
<keyword evidence="3" id="KW-0472">Membrane</keyword>
<dbReference type="InterPro" id="IPR036770">
    <property type="entry name" value="Ankyrin_rpt-contain_sf"/>
</dbReference>
<protein>
    <recommendedName>
        <fullName evidence="6">Ankyrin repeat domain-containing protein</fullName>
    </recommendedName>
</protein>
<evidence type="ECO:0000313" key="4">
    <source>
        <dbReference type="EMBL" id="BDL43647.1"/>
    </source>
</evidence>
<keyword evidence="3" id="KW-0812">Transmembrane</keyword>
<proteinExistence type="predicted"/>
<keyword evidence="3" id="KW-1133">Transmembrane helix</keyword>
<dbReference type="PANTHER" id="PTHR24157">
    <property type="entry name" value="ANKYRIN REPEAT, SAM AND BASIC LEUCINE ZIPPER DOMAIN-CONTAINING PROTEIN 1"/>
    <property type="match status" value="1"/>
</dbReference>
<dbReference type="SMART" id="SM00248">
    <property type="entry name" value="ANK"/>
    <property type="match status" value="3"/>
</dbReference>
<feature type="repeat" description="ANK" evidence="1">
    <location>
        <begin position="146"/>
        <end position="178"/>
    </location>
</feature>
<dbReference type="PROSITE" id="PS50088">
    <property type="entry name" value="ANK_REPEAT"/>
    <property type="match status" value="2"/>
</dbReference>
<dbReference type="PRINTS" id="PR01415">
    <property type="entry name" value="ANKYRIN"/>
</dbReference>
<sequence length="344" mass="38621">MNQHTRDIILDSLVLVAFSSILGGLSLLISKSFSGEDNPALDLITVMKKAESKEVNASTEKEEREAREKGMQEFEQNLEKGEELAKKQGKAFVNMTDQHGRTPVMWVCYANYNNIETTLKLEAKRAPYLGRLLQDPRLQIDQKDKDGWTALHWASWSGLDRLSEMLIEKKADINNKEDNGFTPLMLAAMRGNIQVVALLLDKGADMNAVNKFGKTALQLAEEGAAAYQASFDLTKTKVDKTPLDIFTEAYEKVVSATYPEHVSEFMEAMKTAVGRQAFTETDYVLQVITRSLISRELLSEKTADKFKKEIMEAVAEHSQKIDVRGVAFEYTVDLLRKAAAKQPM</sequence>
<feature type="transmembrane region" description="Helical" evidence="3">
    <location>
        <begin position="12"/>
        <end position="29"/>
    </location>
</feature>
<accession>A0ABN6QIR9</accession>
<keyword evidence="1" id="KW-0040">ANK repeat</keyword>
<dbReference type="RefSeq" id="WP_215434195.1">
    <property type="nucleotide sequence ID" value="NZ_AP025943.1"/>
</dbReference>
<evidence type="ECO:0008006" key="6">
    <source>
        <dbReference type="Google" id="ProtNLM"/>
    </source>
</evidence>
<dbReference type="EMBL" id="AP025943">
    <property type="protein sequence ID" value="BDL43647.1"/>
    <property type="molecule type" value="Genomic_DNA"/>
</dbReference>
<organism evidence="4 5">
    <name type="scientific">Akkermansia biwaensis</name>
    <dbReference type="NCBI Taxonomy" id="2946555"/>
    <lineage>
        <taxon>Bacteria</taxon>
        <taxon>Pseudomonadati</taxon>
        <taxon>Verrucomicrobiota</taxon>
        <taxon>Verrucomicrobiia</taxon>
        <taxon>Verrucomicrobiales</taxon>
        <taxon>Akkermansiaceae</taxon>
        <taxon>Akkermansia</taxon>
    </lineage>
</organism>
<gene>
    <name evidence="4" type="ORF">Abiwalacus_12210</name>
</gene>
<feature type="repeat" description="ANK" evidence="1">
    <location>
        <begin position="179"/>
        <end position="211"/>
    </location>
</feature>
<evidence type="ECO:0000256" key="3">
    <source>
        <dbReference type="SAM" id="Phobius"/>
    </source>
</evidence>
<dbReference type="SUPFAM" id="SSF48403">
    <property type="entry name" value="Ankyrin repeat"/>
    <property type="match status" value="1"/>
</dbReference>
<dbReference type="PANTHER" id="PTHR24157:SF3">
    <property type="entry name" value="ANKYRIN REPEAT, SAM AND BASIC LEUCINE ZIPPER DOMAIN-CONTAINING PROTEIN 1"/>
    <property type="match status" value="1"/>
</dbReference>
<keyword evidence="5" id="KW-1185">Reference proteome</keyword>
<reference evidence="4" key="1">
    <citation type="submission" date="2022-06" db="EMBL/GenBank/DDBJ databases">
        <title>Akkermansia biwalacus sp. nov., an anaerobic mucin-degrading bacterium isolated from human intestine.</title>
        <authorList>
            <person name="Kobayashi Y."/>
            <person name="Inoue S."/>
            <person name="Kawahara T."/>
            <person name="Kohda N."/>
        </authorList>
    </citation>
    <scope>NUCLEOTIDE SEQUENCE</scope>
    <source>
        <strain evidence="4">WON2089</strain>
    </source>
</reference>
<dbReference type="Gene3D" id="1.25.40.20">
    <property type="entry name" value="Ankyrin repeat-containing domain"/>
    <property type="match status" value="1"/>
</dbReference>
<evidence type="ECO:0000313" key="5">
    <source>
        <dbReference type="Proteomes" id="UP001062263"/>
    </source>
</evidence>
<evidence type="ECO:0000256" key="2">
    <source>
        <dbReference type="SAM" id="MobiDB-lite"/>
    </source>
</evidence>
<dbReference type="Pfam" id="PF12796">
    <property type="entry name" value="Ank_2"/>
    <property type="match status" value="1"/>
</dbReference>